<evidence type="ECO:0000256" key="4">
    <source>
        <dbReference type="RuleBase" id="RU003456"/>
    </source>
</evidence>
<reference evidence="8 9" key="1">
    <citation type="journal article" date="2016" name="Nat. Commun.">
        <title>Thousands of microbial genomes shed light on interconnected biogeochemical processes in an aquifer system.</title>
        <authorList>
            <person name="Anantharaman K."/>
            <person name="Brown C.T."/>
            <person name="Hug L.A."/>
            <person name="Sharon I."/>
            <person name="Castelle C.J."/>
            <person name="Probst A.J."/>
            <person name="Thomas B.C."/>
            <person name="Singh A."/>
            <person name="Wilkins M.J."/>
            <person name="Karaoz U."/>
            <person name="Brodie E.L."/>
            <person name="Williams K.H."/>
            <person name="Hubbard S.S."/>
            <person name="Banfield J.F."/>
        </authorList>
    </citation>
    <scope>NUCLEOTIDE SEQUENCE [LARGE SCALE GENOMIC DNA]</scope>
</reference>
<name>A0A1F7RCM1_9BACT</name>
<comment type="caution">
    <text evidence="8">The sequence shown here is derived from an EMBL/GenBank/DDBJ whole genome shotgun (WGS) entry which is preliminary data.</text>
</comment>
<evidence type="ECO:0000313" key="8">
    <source>
        <dbReference type="EMBL" id="OGL39272.1"/>
    </source>
</evidence>
<accession>A0A1F7RCM1</accession>
<dbReference type="InterPro" id="IPR010218">
    <property type="entry name" value="NADH_DH_suC"/>
</dbReference>
<keyword evidence="2 3" id="KW-0813">Transport</keyword>
<keyword evidence="3 4" id="KW-0520">NAD</keyword>
<feature type="domain" description="NADH:ubiquinone oxidoreductase 30kDa subunit" evidence="7">
    <location>
        <begin position="33"/>
        <end position="151"/>
    </location>
</feature>
<dbReference type="EMBL" id="MGDB01000123">
    <property type="protein sequence ID" value="OGL39272.1"/>
    <property type="molecule type" value="Genomic_DNA"/>
</dbReference>
<protein>
    <recommendedName>
        <fullName evidence="3">NADH-quinone oxidoreductase subunit C</fullName>
        <ecNumber evidence="3">7.1.1.-</ecNumber>
    </recommendedName>
    <alternativeName>
        <fullName evidence="3">NADH dehydrogenase I subunit C</fullName>
    </alternativeName>
    <alternativeName>
        <fullName evidence="3">NDH-1 subunit C</fullName>
    </alternativeName>
</protein>
<feature type="region of interest" description="Disordered" evidence="6">
    <location>
        <begin position="140"/>
        <end position="160"/>
    </location>
</feature>
<evidence type="ECO:0000256" key="3">
    <source>
        <dbReference type="HAMAP-Rule" id="MF_01357"/>
    </source>
</evidence>
<dbReference type="PANTHER" id="PTHR10884">
    <property type="entry name" value="NADH DEHYDROGENASE UBIQUINONE IRON-SULFUR PROTEIN 3"/>
    <property type="match status" value="1"/>
</dbReference>
<evidence type="ECO:0000256" key="2">
    <source>
        <dbReference type="ARBA" id="ARBA00022448"/>
    </source>
</evidence>
<sequence length="160" mass="18641">MEENGLVKSLRERFPDAILEVTALRDLKSEITIRVKKDSILDICACLKKEFKFNLLSDLCGVHYPDKDEKFEVVYHLFSIETKERVRLKAGLREGEKVKSVTSVWGTADWHEREAFDLLGIGFEDHPNLKRILLPDDWEGHPLRKDYPYRSKDAEPEKTP</sequence>
<dbReference type="PANTHER" id="PTHR10884:SF14">
    <property type="entry name" value="NADH DEHYDROGENASE [UBIQUINONE] IRON-SULFUR PROTEIN 3, MITOCHONDRIAL"/>
    <property type="match status" value="1"/>
</dbReference>
<dbReference type="HAMAP" id="MF_01357">
    <property type="entry name" value="NDH1_NuoC"/>
    <property type="match status" value="1"/>
</dbReference>
<evidence type="ECO:0000256" key="6">
    <source>
        <dbReference type="SAM" id="MobiDB-lite"/>
    </source>
</evidence>
<keyword evidence="3" id="KW-0830">Ubiquinone</keyword>
<dbReference type="InterPro" id="IPR001268">
    <property type="entry name" value="NADH_UbQ_OxRdtase_30kDa_su"/>
</dbReference>
<dbReference type="InterPro" id="IPR020396">
    <property type="entry name" value="NADH_UbQ_OxRdtase_CS"/>
</dbReference>
<dbReference type="SUPFAM" id="SSF143243">
    <property type="entry name" value="Nqo5-like"/>
    <property type="match status" value="1"/>
</dbReference>
<evidence type="ECO:0000259" key="7">
    <source>
        <dbReference type="Pfam" id="PF00329"/>
    </source>
</evidence>
<keyword evidence="3" id="KW-0472">Membrane</keyword>
<dbReference type="GO" id="GO:0005886">
    <property type="term" value="C:plasma membrane"/>
    <property type="evidence" value="ECO:0007669"/>
    <property type="project" value="UniProtKB-SubCell"/>
</dbReference>
<comment type="subunit">
    <text evidence="3">NDH-1 is composed of 14 different subunits. Subunits NuoB, C, D, E, F, and G constitute the peripheral sector of the complex.</text>
</comment>
<dbReference type="Pfam" id="PF00329">
    <property type="entry name" value="Complex1_30kDa"/>
    <property type="match status" value="1"/>
</dbReference>
<dbReference type="EC" id="7.1.1.-" evidence="3"/>
<comment type="catalytic activity">
    <reaction evidence="3 5">
        <text>a quinone + NADH + 5 H(+)(in) = a quinol + NAD(+) + 4 H(+)(out)</text>
        <dbReference type="Rhea" id="RHEA:57888"/>
        <dbReference type="ChEBI" id="CHEBI:15378"/>
        <dbReference type="ChEBI" id="CHEBI:24646"/>
        <dbReference type="ChEBI" id="CHEBI:57540"/>
        <dbReference type="ChEBI" id="CHEBI:57945"/>
        <dbReference type="ChEBI" id="CHEBI:132124"/>
    </reaction>
</comment>
<evidence type="ECO:0000256" key="1">
    <source>
        <dbReference type="ARBA" id="ARBA00007569"/>
    </source>
</evidence>
<dbReference type="Proteomes" id="UP000178526">
    <property type="component" value="Unassembled WGS sequence"/>
</dbReference>
<organism evidence="8 9">
    <name type="scientific">Candidatus Schekmanbacteria bacterium GWA2_38_11</name>
    <dbReference type="NCBI Taxonomy" id="1817876"/>
    <lineage>
        <taxon>Bacteria</taxon>
        <taxon>Candidatus Schekmaniibacteriota</taxon>
    </lineage>
</organism>
<comment type="function">
    <text evidence="3">NDH-1 shuttles electrons from NADH, via FMN and iron-sulfur (Fe-S) centers, to quinones in the respiratory chain. The immediate electron acceptor for the enzyme in this species is believed to be ubiquinone. Couples the redox reaction to proton translocation (for every two electrons transferred, four hydrogen ions are translocated across the cytoplasmic membrane), and thus conserves the redox energy in a proton gradient.</text>
</comment>
<dbReference type="Gene3D" id="3.30.460.80">
    <property type="entry name" value="NADH:ubiquinone oxidoreductase, 30kDa subunit"/>
    <property type="match status" value="1"/>
</dbReference>
<dbReference type="AlphaFoldDB" id="A0A1F7RCM1"/>
<comment type="similarity">
    <text evidence="1 3 4">Belongs to the complex I 30 kDa subunit family.</text>
</comment>
<keyword evidence="3 4" id="KW-1278">Translocase</keyword>
<dbReference type="NCBIfam" id="TIGR01961">
    <property type="entry name" value="NuoC_fam"/>
    <property type="match status" value="1"/>
</dbReference>
<keyword evidence="3 5" id="KW-0874">Quinone</keyword>
<gene>
    <name evidence="3" type="primary">nuoC</name>
    <name evidence="8" type="ORF">A2042_07290</name>
</gene>
<proteinExistence type="inferred from homology"/>
<comment type="subcellular location">
    <subcellularLocation>
        <location evidence="3">Cell membrane</location>
        <topology evidence="3">Peripheral membrane protein</topology>
        <orientation evidence="3">Cytoplasmic side</orientation>
    </subcellularLocation>
</comment>
<dbReference type="InterPro" id="IPR037232">
    <property type="entry name" value="NADH_quin_OxRdtase_su_C/D-like"/>
</dbReference>
<keyword evidence="3" id="KW-1003">Cell membrane</keyword>
<dbReference type="GO" id="GO:0050136">
    <property type="term" value="F:NADH dehydrogenase (quinone) (non-electrogenic) activity"/>
    <property type="evidence" value="ECO:0007669"/>
    <property type="project" value="UniProtKB-UniRule"/>
</dbReference>
<dbReference type="GO" id="GO:0048038">
    <property type="term" value="F:quinone binding"/>
    <property type="evidence" value="ECO:0007669"/>
    <property type="project" value="UniProtKB-KW"/>
</dbReference>
<evidence type="ECO:0000256" key="5">
    <source>
        <dbReference type="RuleBase" id="RU003582"/>
    </source>
</evidence>
<dbReference type="PROSITE" id="PS00542">
    <property type="entry name" value="COMPLEX1_30K"/>
    <property type="match status" value="1"/>
</dbReference>
<dbReference type="GO" id="GO:0008137">
    <property type="term" value="F:NADH dehydrogenase (ubiquinone) activity"/>
    <property type="evidence" value="ECO:0007669"/>
    <property type="project" value="InterPro"/>
</dbReference>
<evidence type="ECO:0000313" key="9">
    <source>
        <dbReference type="Proteomes" id="UP000178526"/>
    </source>
</evidence>